<evidence type="ECO:0000256" key="2">
    <source>
        <dbReference type="SAM" id="Coils"/>
    </source>
</evidence>
<dbReference type="PANTHER" id="PTHR30386:SF19">
    <property type="entry name" value="MULTIDRUG EXPORT PROTEIN EMRA-RELATED"/>
    <property type="match status" value="1"/>
</dbReference>
<keyword evidence="3" id="KW-0472">Membrane</keyword>
<dbReference type="GO" id="GO:0030313">
    <property type="term" value="C:cell envelope"/>
    <property type="evidence" value="ECO:0007669"/>
    <property type="project" value="UniProtKB-SubCell"/>
</dbReference>
<sequence length="368" mass="39155">MADADPQRDLRADTAAPAPHDAVADVAITPEPAKPKRKWLRTAIMVSVPLLIAIVGGYFWLTSGRFVSTDNAYVGQDKVSVSSDVAGRIVAVNVRENQQVKAGDILFRIDPEPYQIAVSQANASIANAQVDVAALQSNLRGTGADIQAAHDAIQNAQQDYDRQAQLMKQGFTTRARLEQSQHGLEQARAQLANAQATADEARARLSTGAAVPGTAPAIAAAQVQRDKAALDLKRTVVRAPIDGTISQSDRLQVGAMMVTGLPAVTIVANGRSWVEANFKEDELNKMRVGQPATLAFDAYPGLNLKAHVQSIGAGTGSEFSILPAQNATGNWVKVTQRIPVRIAIDDNSPRQLIAGQSAHVTIDVRGVK</sequence>
<dbReference type="GO" id="GO:0055085">
    <property type="term" value="P:transmembrane transport"/>
    <property type="evidence" value="ECO:0007669"/>
    <property type="project" value="InterPro"/>
</dbReference>
<dbReference type="OrthoDB" id="9811754at2"/>
<feature type="domain" description="Multidrug resistance protein MdtA-like barrel-sandwich hybrid" evidence="4">
    <location>
        <begin position="78"/>
        <end position="267"/>
    </location>
</feature>
<evidence type="ECO:0000256" key="3">
    <source>
        <dbReference type="SAM" id="Phobius"/>
    </source>
</evidence>
<dbReference type="Pfam" id="PF25917">
    <property type="entry name" value="BSH_RND"/>
    <property type="match status" value="1"/>
</dbReference>
<feature type="coiled-coil region" evidence="2">
    <location>
        <begin position="118"/>
        <end position="204"/>
    </location>
</feature>
<evidence type="ECO:0000259" key="4">
    <source>
        <dbReference type="Pfam" id="PF25917"/>
    </source>
</evidence>
<dbReference type="RefSeq" id="WP_140871034.1">
    <property type="nucleotide sequence ID" value="NZ_RCZK01000006.1"/>
</dbReference>
<keyword evidence="3" id="KW-1133">Transmembrane helix</keyword>
<keyword evidence="7" id="KW-1185">Reference proteome</keyword>
<protein>
    <submittedName>
        <fullName evidence="6">HlyD family secretion protein</fullName>
    </submittedName>
</protein>
<accession>A0A502CF50</accession>
<reference evidence="6 7" key="1">
    <citation type="journal article" date="2019" name="Environ. Microbiol.">
        <title>Species interactions and distinct microbial communities in high Arctic permafrost affected cryosols are associated with the CH4 and CO2 gas fluxes.</title>
        <authorList>
            <person name="Altshuler I."/>
            <person name="Hamel J."/>
            <person name="Turney S."/>
            <person name="Magnuson E."/>
            <person name="Levesque R."/>
            <person name="Greer C."/>
            <person name="Whyte L.G."/>
        </authorList>
    </citation>
    <scope>NUCLEOTIDE SEQUENCE [LARGE SCALE GENOMIC DNA]</scope>
    <source>
        <strain evidence="6 7">S5.1</strain>
    </source>
</reference>
<dbReference type="InterPro" id="IPR058634">
    <property type="entry name" value="AaeA-lik-b-barrel"/>
</dbReference>
<name>A0A502CF50_9SPHN</name>
<organism evidence="6 7">
    <name type="scientific">Sphingomonas oligophenolica</name>
    <dbReference type="NCBI Taxonomy" id="301154"/>
    <lineage>
        <taxon>Bacteria</taxon>
        <taxon>Pseudomonadati</taxon>
        <taxon>Pseudomonadota</taxon>
        <taxon>Alphaproteobacteria</taxon>
        <taxon>Sphingomonadales</taxon>
        <taxon>Sphingomonadaceae</taxon>
        <taxon>Sphingomonas</taxon>
    </lineage>
</organism>
<dbReference type="Pfam" id="PF25963">
    <property type="entry name" value="Beta-barrel_AAEA"/>
    <property type="match status" value="1"/>
</dbReference>
<comment type="caution">
    <text evidence="6">The sequence shown here is derived from an EMBL/GenBank/DDBJ whole genome shotgun (WGS) entry which is preliminary data.</text>
</comment>
<dbReference type="Proteomes" id="UP000318413">
    <property type="component" value="Unassembled WGS sequence"/>
</dbReference>
<proteinExistence type="predicted"/>
<dbReference type="PANTHER" id="PTHR30386">
    <property type="entry name" value="MEMBRANE FUSION SUBUNIT OF EMRAB-TOLC MULTIDRUG EFFLUX PUMP"/>
    <property type="match status" value="1"/>
</dbReference>
<dbReference type="Gene3D" id="2.40.50.100">
    <property type="match status" value="1"/>
</dbReference>
<dbReference type="EMBL" id="RCZK01000006">
    <property type="protein sequence ID" value="TPG12335.1"/>
    <property type="molecule type" value="Genomic_DNA"/>
</dbReference>
<feature type="transmembrane region" description="Helical" evidence="3">
    <location>
        <begin position="39"/>
        <end position="61"/>
    </location>
</feature>
<keyword evidence="2" id="KW-0175">Coiled coil</keyword>
<keyword evidence="3" id="KW-0812">Transmembrane</keyword>
<evidence type="ECO:0000259" key="5">
    <source>
        <dbReference type="Pfam" id="PF25963"/>
    </source>
</evidence>
<dbReference type="InterPro" id="IPR050739">
    <property type="entry name" value="MFP"/>
</dbReference>
<feature type="domain" description="p-hydroxybenzoic acid efflux pump subunit AaeA-like beta-barrel" evidence="5">
    <location>
        <begin position="274"/>
        <end position="362"/>
    </location>
</feature>
<evidence type="ECO:0000313" key="7">
    <source>
        <dbReference type="Proteomes" id="UP000318413"/>
    </source>
</evidence>
<gene>
    <name evidence="6" type="ORF">EAH84_09190</name>
</gene>
<dbReference type="InterPro" id="IPR058625">
    <property type="entry name" value="MdtA-like_BSH"/>
</dbReference>
<dbReference type="Gene3D" id="2.40.30.170">
    <property type="match status" value="1"/>
</dbReference>
<dbReference type="Gene3D" id="1.10.287.470">
    <property type="entry name" value="Helix hairpin bin"/>
    <property type="match status" value="1"/>
</dbReference>
<dbReference type="AlphaFoldDB" id="A0A502CF50"/>
<evidence type="ECO:0000313" key="6">
    <source>
        <dbReference type="EMBL" id="TPG12335.1"/>
    </source>
</evidence>
<dbReference type="SUPFAM" id="SSF111369">
    <property type="entry name" value="HlyD-like secretion proteins"/>
    <property type="match status" value="2"/>
</dbReference>
<comment type="subcellular location">
    <subcellularLocation>
        <location evidence="1">Cell envelope</location>
    </subcellularLocation>
</comment>
<evidence type="ECO:0000256" key="1">
    <source>
        <dbReference type="ARBA" id="ARBA00004196"/>
    </source>
</evidence>